<name>X0WWU2_9ZZZZ</name>
<comment type="caution">
    <text evidence="1">The sequence shown here is derived from an EMBL/GenBank/DDBJ whole genome shotgun (WGS) entry which is preliminary data.</text>
</comment>
<evidence type="ECO:0000313" key="1">
    <source>
        <dbReference type="EMBL" id="GAG28908.1"/>
    </source>
</evidence>
<reference evidence="1" key="1">
    <citation type="journal article" date="2014" name="Front. Microbiol.">
        <title>High frequency of phylogenetically diverse reductive dehalogenase-homologous genes in deep subseafloor sedimentary metagenomes.</title>
        <authorList>
            <person name="Kawai M."/>
            <person name="Futagami T."/>
            <person name="Toyoda A."/>
            <person name="Takaki Y."/>
            <person name="Nishi S."/>
            <person name="Hori S."/>
            <person name="Arai W."/>
            <person name="Tsubouchi T."/>
            <person name="Morono Y."/>
            <person name="Uchiyama I."/>
            <person name="Ito T."/>
            <person name="Fujiyama A."/>
            <person name="Inagaki F."/>
            <person name="Takami H."/>
        </authorList>
    </citation>
    <scope>NUCLEOTIDE SEQUENCE</scope>
    <source>
        <strain evidence="1">Expedition CK06-06</strain>
    </source>
</reference>
<protein>
    <submittedName>
        <fullName evidence="1">Uncharacterized protein</fullName>
    </submittedName>
</protein>
<sequence>KRFLKPIRDATWLIDTHINQFEDAKVGEYNNMGLSVLLCERYSIELARKLSRTGEKAEVMNSQGQNFVYLPDRRIIIDVFPEGGGYEIARYARERGLYFILLHVDNDADTVKQLYPDFKPAGELDHEFKIRQKKAIELAEQIEKIETDTSAQARIANLIPKASKYSWVNWLIRIPFIPAILAHELAHYIYAKINRIVLESVNLLSDVTPKIEKDRGPPPSGFYLAGPITNFIFASLSLISLH</sequence>
<proteinExistence type="predicted"/>
<gene>
    <name evidence="1" type="ORF">S01H1_73327</name>
</gene>
<feature type="non-terminal residue" evidence="1">
    <location>
        <position position="1"/>
    </location>
</feature>
<organism evidence="1">
    <name type="scientific">marine sediment metagenome</name>
    <dbReference type="NCBI Taxonomy" id="412755"/>
    <lineage>
        <taxon>unclassified sequences</taxon>
        <taxon>metagenomes</taxon>
        <taxon>ecological metagenomes</taxon>
    </lineage>
</organism>
<accession>X0WWU2</accession>
<feature type="non-terminal residue" evidence="1">
    <location>
        <position position="242"/>
    </location>
</feature>
<dbReference type="AlphaFoldDB" id="X0WWU2"/>
<dbReference type="EMBL" id="BARS01048991">
    <property type="protein sequence ID" value="GAG28908.1"/>
    <property type="molecule type" value="Genomic_DNA"/>
</dbReference>